<evidence type="ECO:0000259" key="1">
    <source>
        <dbReference type="Pfam" id="PF03886"/>
    </source>
</evidence>
<dbReference type="AlphaFoldDB" id="A0A4Q9R7D7"/>
<dbReference type="EMBL" id="QJUP01000012">
    <property type="protein sequence ID" value="TBU96517.1"/>
    <property type="molecule type" value="Genomic_DNA"/>
</dbReference>
<evidence type="ECO:0000313" key="2">
    <source>
        <dbReference type="EMBL" id="TBU96517.1"/>
    </source>
</evidence>
<organism evidence="2 3">
    <name type="scientific">Stutzerimonas kirkiae</name>
    <dbReference type="NCBI Taxonomy" id="2211392"/>
    <lineage>
        <taxon>Bacteria</taxon>
        <taxon>Pseudomonadati</taxon>
        <taxon>Pseudomonadota</taxon>
        <taxon>Gammaproteobacteria</taxon>
        <taxon>Pseudomonadales</taxon>
        <taxon>Pseudomonadaceae</taxon>
        <taxon>Stutzerimonas</taxon>
    </lineage>
</organism>
<sequence length="205" mass="22394">MKAMLPGLILATALLSACSVLPEAEPIRLHLLPASTLGPAPAGQPALSQALRIVTPEANRLFSSARIAVVPEGNQISSYRGARWADAVPTLLRDRLVENLQQDSRFPSVSHEDAGLHADLELVSDLRAFQSEYIDGLPQVRIRLDSHLVQASSQRILASRRFEVRQPSDGTQVEAVVASFGQASDELSGQLRDWLYQQARLTEKP</sequence>
<dbReference type="InterPro" id="IPR005586">
    <property type="entry name" value="ABC_trans_aux"/>
</dbReference>
<feature type="domain" description="ABC-type transport auxiliary lipoprotein component" evidence="1">
    <location>
        <begin position="35"/>
        <end position="190"/>
    </location>
</feature>
<accession>A0A4Q9R7D7</accession>
<dbReference type="SUPFAM" id="SSF159594">
    <property type="entry name" value="XCC0632-like"/>
    <property type="match status" value="1"/>
</dbReference>
<dbReference type="PROSITE" id="PS51257">
    <property type="entry name" value="PROKAR_LIPOPROTEIN"/>
    <property type="match status" value="1"/>
</dbReference>
<dbReference type="Pfam" id="PF03886">
    <property type="entry name" value="ABC_trans_aux"/>
    <property type="match status" value="1"/>
</dbReference>
<comment type="caution">
    <text evidence="2">The sequence shown here is derived from an EMBL/GenBank/DDBJ whole genome shotgun (WGS) entry which is preliminary data.</text>
</comment>
<name>A0A4Q9R7D7_9GAMM</name>
<protein>
    <recommendedName>
        <fullName evidence="1">ABC-type transport auxiliary lipoprotein component domain-containing protein</fullName>
    </recommendedName>
</protein>
<evidence type="ECO:0000313" key="3">
    <source>
        <dbReference type="Proteomes" id="UP000292639"/>
    </source>
</evidence>
<reference evidence="2 3" key="1">
    <citation type="submission" date="2018-06" db="EMBL/GenBank/DDBJ databases">
        <title>Three novel Pseudomonas species isolated from symptomatic oak.</title>
        <authorList>
            <person name="Bueno-Gonzalez V."/>
            <person name="Brady C."/>
        </authorList>
    </citation>
    <scope>NUCLEOTIDE SEQUENCE [LARGE SCALE GENOMIC DNA]</scope>
    <source>
        <strain evidence="2 3">P17C</strain>
    </source>
</reference>
<keyword evidence="3" id="KW-1185">Reference proteome</keyword>
<gene>
    <name evidence="2" type="ORF">DNJ96_10240</name>
</gene>
<dbReference type="Proteomes" id="UP000292639">
    <property type="component" value="Unassembled WGS sequence"/>
</dbReference>
<dbReference type="Gene3D" id="3.40.50.10610">
    <property type="entry name" value="ABC-type transport auxiliary lipoprotein component"/>
    <property type="match status" value="1"/>
</dbReference>
<dbReference type="RefSeq" id="WP_131184639.1">
    <property type="nucleotide sequence ID" value="NZ_QJUO01000015.1"/>
</dbReference>
<proteinExistence type="predicted"/>